<accession>A0A9D3Y926</accession>
<reference evidence="2" key="2">
    <citation type="submission" date="2020-11" db="EMBL/GenBank/DDBJ databases">
        <authorList>
            <person name="McCartney M.A."/>
            <person name="Auch B."/>
            <person name="Kono T."/>
            <person name="Mallez S."/>
            <person name="Becker A."/>
            <person name="Gohl D.M."/>
            <person name="Silverstein K.A.T."/>
            <person name="Koren S."/>
            <person name="Bechman K.B."/>
            <person name="Herman A."/>
            <person name="Abrahante J.E."/>
            <person name="Garbe J."/>
        </authorList>
    </citation>
    <scope>NUCLEOTIDE SEQUENCE</scope>
    <source>
        <strain evidence="2">Duluth1</strain>
        <tissue evidence="2">Whole animal</tissue>
    </source>
</reference>
<comment type="caution">
    <text evidence="2">The sequence shown here is derived from an EMBL/GenBank/DDBJ whole genome shotgun (WGS) entry which is preliminary data.</text>
</comment>
<name>A0A9D3Y926_DREPO</name>
<evidence type="ECO:0000256" key="1">
    <source>
        <dbReference type="SAM" id="MobiDB-lite"/>
    </source>
</evidence>
<evidence type="ECO:0000313" key="3">
    <source>
        <dbReference type="Proteomes" id="UP000828390"/>
    </source>
</evidence>
<feature type="region of interest" description="Disordered" evidence="1">
    <location>
        <begin position="27"/>
        <end position="85"/>
    </location>
</feature>
<dbReference type="AlphaFoldDB" id="A0A9D3Y926"/>
<dbReference type="EMBL" id="JAIWYP010000016">
    <property type="protein sequence ID" value="KAH3694080.1"/>
    <property type="molecule type" value="Genomic_DNA"/>
</dbReference>
<protein>
    <submittedName>
        <fullName evidence="2">Uncharacterized protein</fullName>
    </submittedName>
</protein>
<dbReference type="Proteomes" id="UP000828390">
    <property type="component" value="Unassembled WGS sequence"/>
</dbReference>
<sequence>MDINAVILRPVYKNKCVNLHEKGVFTPVRPLSGALDGSDDGRDEDGSDYDTDTDGGADGRDYDGGDGNRDYDGSDQCRIKNRVAQ</sequence>
<proteinExistence type="predicted"/>
<feature type="compositionally biased region" description="Acidic residues" evidence="1">
    <location>
        <begin position="37"/>
        <end position="55"/>
    </location>
</feature>
<keyword evidence="3" id="KW-1185">Reference proteome</keyword>
<evidence type="ECO:0000313" key="2">
    <source>
        <dbReference type="EMBL" id="KAH3694080.1"/>
    </source>
</evidence>
<reference evidence="2" key="1">
    <citation type="journal article" date="2019" name="bioRxiv">
        <title>The Genome of the Zebra Mussel, Dreissena polymorpha: A Resource for Invasive Species Research.</title>
        <authorList>
            <person name="McCartney M.A."/>
            <person name="Auch B."/>
            <person name="Kono T."/>
            <person name="Mallez S."/>
            <person name="Zhang Y."/>
            <person name="Obille A."/>
            <person name="Becker A."/>
            <person name="Abrahante J.E."/>
            <person name="Garbe J."/>
            <person name="Badalamenti J.P."/>
            <person name="Herman A."/>
            <person name="Mangelson H."/>
            <person name="Liachko I."/>
            <person name="Sullivan S."/>
            <person name="Sone E.D."/>
            <person name="Koren S."/>
            <person name="Silverstein K.A.T."/>
            <person name="Beckman K.B."/>
            <person name="Gohl D.M."/>
        </authorList>
    </citation>
    <scope>NUCLEOTIDE SEQUENCE</scope>
    <source>
        <strain evidence="2">Duluth1</strain>
        <tissue evidence="2">Whole animal</tissue>
    </source>
</reference>
<organism evidence="2 3">
    <name type="scientific">Dreissena polymorpha</name>
    <name type="common">Zebra mussel</name>
    <name type="synonym">Mytilus polymorpha</name>
    <dbReference type="NCBI Taxonomy" id="45954"/>
    <lineage>
        <taxon>Eukaryota</taxon>
        <taxon>Metazoa</taxon>
        <taxon>Spiralia</taxon>
        <taxon>Lophotrochozoa</taxon>
        <taxon>Mollusca</taxon>
        <taxon>Bivalvia</taxon>
        <taxon>Autobranchia</taxon>
        <taxon>Heteroconchia</taxon>
        <taxon>Euheterodonta</taxon>
        <taxon>Imparidentia</taxon>
        <taxon>Neoheterodontei</taxon>
        <taxon>Myida</taxon>
        <taxon>Dreissenoidea</taxon>
        <taxon>Dreissenidae</taxon>
        <taxon>Dreissena</taxon>
    </lineage>
</organism>
<feature type="compositionally biased region" description="Basic and acidic residues" evidence="1">
    <location>
        <begin position="57"/>
        <end position="78"/>
    </location>
</feature>
<gene>
    <name evidence="2" type="ORF">DPMN_081519</name>
</gene>